<dbReference type="EMBL" id="GGEC01081101">
    <property type="protein sequence ID" value="MBX61585.1"/>
    <property type="molecule type" value="Transcribed_RNA"/>
</dbReference>
<dbReference type="AlphaFoldDB" id="A0A2P2Q3M8"/>
<keyword evidence="1" id="KW-1133">Transmembrane helix</keyword>
<name>A0A2P2Q3M8_RHIMU</name>
<sequence>MNQLSLNINLIRFGYINLFLNSAYLLTDILCNVIFDI</sequence>
<keyword evidence="1" id="KW-0812">Transmembrane</keyword>
<protein>
    <submittedName>
        <fullName evidence="2">Uncharacterized protein</fullName>
    </submittedName>
</protein>
<feature type="transmembrane region" description="Helical" evidence="1">
    <location>
        <begin position="12"/>
        <end position="35"/>
    </location>
</feature>
<evidence type="ECO:0000313" key="2">
    <source>
        <dbReference type="EMBL" id="MBX61585.1"/>
    </source>
</evidence>
<proteinExistence type="predicted"/>
<reference evidence="2" key="1">
    <citation type="submission" date="2018-02" db="EMBL/GenBank/DDBJ databases">
        <title>Rhizophora mucronata_Transcriptome.</title>
        <authorList>
            <person name="Meera S.P."/>
            <person name="Sreeshan A."/>
            <person name="Augustine A."/>
        </authorList>
    </citation>
    <scope>NUCLEOTIDE SEQUENCE</scope>
    <source>
        <tissue evidence="2">Leaf</tissue>
    </source>
</reference>
<evidence type="ECO:0000256" key="1">
    <source>
        <dbReference type="SAM" id="Phobius"/>
    </source>
</evidence>
<accession>A0A2P2Q3M8</accession>
<keyword evidence="1" id="KW-0472">Membrane</keyword>
<organism evidence="2">
    <name type="scientific">Rhizophora mucronata</name>
    <name type="common">Asiatic mangrove</name>
    <dbReference type="NCBI Taxonomy" id="61149"/>
    <lineage>
        <taxon>Eukaryota</taxon>
        <taxon>Viridiplantae</taxon>
        <taxon>Streptophyta</taxon>
        <taxon>Embryophyta</taxon>
        <taxon>Tracheophyta</taxon>
        <taxon>Spermatophyta</taxon>
        <taxon>Magnoliopsida</taxon>
        <taxon>eudicotyledons</taxon>
        <taxon>Gunneridae</taxon>
        <taxon>Pentapetalae</taxon>
        <taxon>rosids</taxon>
        <taxon>fabids</taxon>
        <taxon>Malpighiales</taxon>
        <taxon>Rhizophoraceae</taxon>
        <taxon>Rhizophora</taxon>
    </lineage>
</organism>